<protein>
    <submittedName>
        <fullName evidence="1">Uncharacterized protein</fullName>
    </submittedName>
</protein>
<reference evidence="1 2" key="1">
    <citation type="journal article" date="2018" name="PLoS Pathog.">
        <title>Evolution of structural diversity of trichothecenes, a family of toxins produced by plant pathogenic and entomopathogenic fungi.</title>
        <authorList>
            <person name="Proctor R.H."/>
            <person name="McCormick S.P."/>
            <person name="Kim H.S."/>
            <person name="Cardoza R.E."/>
            <person name="Stanley A.M."/>
            <person name="Lindo L."/>
            <person name="Kelly A."/>
            <person name="Brown D.W."/>
            <person name="Lee T."/>
            <person name="Vaughan M.M."/>
            <person name="Alexander N.J."/>
            <person name="Busman M."/>
            <person name="Gutierrez S."/>
        </authorList>
    </citation>
    <scope>NUCLEOTIDE SEQUENCE [LARGE SCALE GENOMIC DNA]</scope>
    <source>
        <strain evidence="1 2">IBT 40837</strain>
    </source>
</reference>
<proteinExistence type="predicted"/>
<dbReference type="Proteomes" id="UP000266272">
    <property type="component" value="Unassembled WGS sequence"/>
</dbReference>
<organism evidence="1 2">
    <name type="scientific">Trichoderma arundinaceum</name>
    <dbReference type="NCBI Taxonomy" id="490622"/>
    <lineage>
        <taxon>Eukaryota</taxon>
        <taxon>Fungi</taxon>
        <taxon>Dikarya</taxon>
        <taxon>Ascomycota</taxon>
        <taxon>Pezizomycotina</taxon>
        <taxon>Sordariomycetes</taxon>
        <taxon>Hypocreomycetidae</taxon>
        <taxon>Hypocreales</taxon>
        <taxon>Hypocreaceae</taxon>
        <taxon>Trichoderma</taxon>
    </lineage>
</organism>
<gene>
    <name evidence="1" type="ORF">TARUN_8178</name>
</gene>
<comment type="caution">
    <text evidence="1">The sequence shown here is derived from an EMBL/GenBank/DDBJ whole genome shotgun (WGS) entry which is preliminary data.</text>
</comment>
<evidence type="ECO:0000313" key="2">
    <source>
        <dbReference type="Proteomes" id="UP000266272"/>
    </source>
</evidence>
<accession>A0A395ND96</accession>
<sequence length="192" mass="21187">MAQLNNKPLLGRPCPDSMHGVHSLRQRTYVWALASPISTGCQQQSASMMPLFSFSLQTTRLLGQDEVSISLVSQLFGHVNALLEHGQAGPLTFGAGNRALLLLYLDTIGHKWRPEAMRQANGASWRVWEDESSISLLYAAFLQVAERFALGHVGWDVGIWDKRAPQKATAKGDPKCCATKLAQASLQQRREC</sequence>
<dbReference type="AlphaFoldDB" id="A0A395ND96"/>
<keyword evidence="2" id="KW-1185">Reference proteome</keyword>
<dbReference type="EMBL" id="PXOA01000572">
    <property type="protein sequence ID" value="RFU74078.1"/>
    <property type="molecule type" value="Genomic_DNA"/>
</dbReference>
<evidence type="ECO:0000313" key="1">
    <source>
        <dbReference type="EMBL" id="RFU74078.1"/>
    </source>
</evidence>
<name>A0A395ND96_TRIAR</name>